<reference evidence="4 5" key="1">
    <citation type="submission" date="2018-02" db="EMBL/GenBank/DDBJ databases">
        <title>Sphingobacterium KA21.</title>
        <authorList>
            <person name="Vasarhelyi B.M."/>
            <person name="Deshmukh S."/>
            <person name="Balint B."/>
            <person name="Kukolya J."/>
        </authorList>
    </citation>
    <scope>NUCLEOTIDE SEQUENCE [LARGE SCALE GENOMIC DNA]</scope>
    <source>
        <strain evidence="4 5">Ka21</strain>
    </source>
</reference>
<dbReference type="PANTHER" id="PTHR30273:SF2">
    <property type="entry name" value="PROTEIN FECR"/>
    <property type="match status" value="1"/>
</dbReference>
<dbReference type="Pfam" id="PF16344">
    <property type="entry name" value="FecR_C"/>
    <property type="match status" value="1"/>
</dbReference>
<evidence type="ECO:0000313" key="5">
    <source>
        <dbReference type="Proteomes" id="UP000618319"/>
    </source>
</evidence>
<dbReference type="Pfam" id="PF04773">
    <property type="entry name" value="FecR"/>
    <property type="match status" value="1"/>
</dbReference>
<keyword evidence="5" id="KW-1185">Reference proteome</keyword>
<comment type="caution">
    <text evidence="4">The sequence shown here is derived from an EMBL/GenBank/DDBJ whole genome shotgun (WGS) entry which is preliminary data.</text>
</comment>
<feature type="domain" description="FecR protein" evidence="2">
    <location>
        <begin position="193"/>
        <end position="288"/>
    </location>
</feature>
<evidence type="ECO:0000313" key="4">
    <source>
        <dbReference type="EMBL" id="MBE8721269.1"/>
    </source>
</evidence>
<dbReference type="Gene3D" id="2.60.120.1440">
    <property type="match status" value="1"/>
</dbReference>
<dbReference type="Proteomes" id="UP000618319">
    <property type="component" value="Unassembled WGS sequence"/>
</dbReference>
<dbReference type="Gene3D" id="3.55.50.30">
    <property type="match status" value="1"/>
</dbReference>
<sequence length="406" mass="45592">MVYIGNKRKNMYQNEEEPVIIGEIIAKEIQGIHLTEAEQGLLQYWLSLSDKNQDVYRRCKNTDEQRQAYENFSGIDSKRAFARLTEKVFPYPVVEKVPVLIRSRPYLIAASLLLLIGVCSYIFFMRTGEPTTIGAPITALDYAPAGNKATITLSDGRLFELDESQQEIYIDENGVNYHDGEVVAHTKAVASVKIATPRGGTYQVTLPDGTRVKLNADSEINYPVTFSKDKREVSLKGEAYFEVTKKTDLPFIVVTDDQILTVLGTHFNVNAYAADYPIKTTLTEGKVRVQVLANRTETVLDPGQQAVLEGGKISKKYVDVLQELAWLHGKFNFDGKSLREVMREVSRWYNVEVVYKGTVPDIEFFGGTFRTSKLSTILTLLESNDLSYQLTADNKLVISAVSQAKK</sequence>
<organism evidence="4 5">
    <name type="scientific">Sphingobacterium pedocola</name>
    <dbReference type="NCBI Taxonomy" id="2082722"/>
    <lineage>
        <taxon>Bacteria</taxon>
        <taxon>Pseudomonadati</taxon>
        <taxon>Bacteroidota</taxon>
        <taxon>Sphingobacteriia</taxon>
        <taxon>Sphingobacteriales</taxon>
        <taxon>Sphingobacteriaceae</taxon>
        <taxon>Sphingobacterium</taxon>
    </lineage>
</organism>
<gene>
    <name evidence="4" type="ORF">C4F40_11095</name>
</gene>
<dbReference type="InterPro" id="IPR012373">
    <property type="entry name" value="Ferrdict_sens_TM"/>
</dbReference>
<dbReference type="EMBL" id="PSKQ01000019">
    <property type="protein sequence ID" value="MBE8721269.1"/>
    <property type="molecule type" value="Genomic_DNA"/>
</dbReference>
<keyword evidence="1" id="KW-0472">Membrane</keyword>
<protein>
    <recommendedName>
        <fullName evidence="6">FecR family protein</fullName>
    </recommendedName>
</protein>
<name>A0ABR9T8Q3_9SPHI</name>
<dbReference type="InterPro" id="IPR006860">
    <property type="entry name" value="FecR"/>
</dbReference>
<evidence type="ECO:0008006" key="6">
    <source>
        <dbReference type="Google" id="ProtNLM"/>
    </source>
</evidence>
<evidence type="ECO:0000259" key="2">
    <source>
        <dbReference type="Pfam" id="PF04773"/>
    </source>
</evidence>
<keyword evidence="1" id="KW-1133">Transmembrane helix</keyword>
<accession>A0ABR9T8Q3</accession>
<evidence type="ECO:0000256" key="1">
    <source>
        <dbReference type="SAM" id="Phobius"/>
    </source>
</evidence>
<feature type="domain" description="Protein FecR C-terminal" evidence="3">
    <location>
        <begin position="330"/>
        <end position="397"/>
    </location>
</feature>
<dbReference type="PANTHER" id="PTHR30273">
    <property type="entry name" value="PERIPLASMIC SIGNAL SENSOR AND SIGMA FACTOR ACTIVATOR FECR-RELATED"/>
    <property type="match status" value="1"/>
</dbReference>
<dbReference type="InterPro" id="IPR032508">
    <property type="entry name" value="FecR_C"/>
</dbReference>
<evidence type="ECO:0000259" key="3">
    <source>
        <dbReference type="Pfam" id="PF16344"/>
    </source>
</evidence>
<feature type="transmembrane region" description="Helical" evidence="1">
    <location>
        <begin position="106"/>
        <end position="124"/>
    </location>
</feature>
<proteinExistence type="predicted"/>
<keyword evidence="1" id="KW-0812">Transmembrane</keyword>